<gene>
    <name evidence="2" type="ORF">P255_01038</name>
</gene>
<dbReference type="PIRSF" id="PIRSF012641">
    <property type="entry name" value="UCP012641"/>
    <property type="match status" value="1"/>
</dbReference>
<feature type="domain" description="Zinc-ribbon" evidence="1">
    <location>
        <begin position="3"/>
        <end position="97"/>
    </location>
</feature>
<organism evidence="2 3">
    <name type="scientific">Acinetobacter brisouii CIP 110357</name>
    <dbReference type="NCBI Taxonomy" id="1341683"/>
    <lineage>
        <taxon>Bacteria</taxon>
        <taxon>Pseudomonadati</taxon>
        <taxon>Pseudomonadota</taxon>
        <taxon>Gammaproteobacteria</taxon>
        <taxon>Moraxellales</taxon>
        <taxon>Moraxellaceae</taxon>
        <taxon>Acinetobacter</taxon>
    </lineage>
</organism>
<evidence type="ECO:0000259" key="1">
    <source>
        <dbReference type="Pfam" id="PF10005"/>
    </source>
</evidence>
<evidence type="ECO:0000313" key="2">
    <source>
        <dbReference type="EMBL" id="ESK51943.1"/>
    </source>
</evidence>
<evidence type="ECO:0000313" key="3">
    <source>
        <dbReference type="Proteomes" id="UP000018418"/>
    </source>
</evidence>
<dbReference type="Proteomes" id="UP000018418">
    <property type="component" value="Unassembled WGS sequence"/>
</dbReference>
<dbReference type="OrthoDB" id="256753at2"/>
<dbReference type="AlphaFoldDB" id="V2UBT6"/>
<reference evidence="2 3" key="1">
    <citation type="submission" date="2013-10" db="EMBL/GenBank/DDBJ databases">
        <title>The Genome Sequence of Acinetobacter brisouii CIP 110357.</title>
        <authorList>
            <consortium name="The Broad Institute Genomics Platform"/>
            <consortium name="The Broad Institute Genome Sequencing Center for Infectious Disease"/>
            <person name="Cerqueira G."/>
            <person name="Feldgarden M."/>
            <person name="Courvalin P."/>
            <person name="Grillot-Courvalin C."/>
            <person name="Clermont D."/>
            <person name="Rocha E."/>
            <person name="Yoon E.-J."/>
            <person name="Nemec A."/>
            <person name="Young S.K."/>
            <person name="Zeng Q."/>
            <person name="Gargeya S."/>
            <person name="Fitzgerald M."/>
            <person name="Abouelleil A."/>
            <person name="Alvarado L."/>
            <person name="Berlin A.M."/>
            <person name="Chapman S.B."/>
            <person name="Gainer-Dewar J."/>
            <person name="Goldberg J."/>
            <person name="Gnerre S."/>
            <person name="Griggs A."/>
            <person name="Gujja S."/>
            <person name="Hansen M."/>
            <person name="Howarth C."/>
            <person name="Imamovic A."/>
            <person name="Ireland A."/>
            <person name="Larimer J."/>
            <person name="McCowan C."/>
            <person name="Murphy C."/>
            <person name="Pearson M."/>
            <person name="Poon T.W."/>
            <person name="Priest M."/>
            <person name="Roberts A."/>
            <person name="Saif S."/>
            <person name="Shea T."/>
            <person name="Sykes S."/>
            <person name="Wortman J."/>
            <person name="Nusbaum C."/>
            <person name="Birren B."/>
        </authorList>
    </citation>
    <scope>NUCLEOTIDE SEQUENCE [LARGE SCALE GENOMIC DNA]</scope>
    <source>
        <strain evidence="2 3">CIP 110357</strain>
    </source>
</reference>
<dbReference type="HOGENOM" id="CLU_048114_0_0_6"/>
<sequence>MNVFYCENCKHQVFFHNTVCQYCSTVLGFQVETNSMGSFAKIDAQTWRNLNPEDPHLYYRPCYNYSTYQACNWVIPAEQDQLYCESCQLTHIIPDLSVEKNLHYWRHIESAKRYFLYLTNQLEIFPKPKKHPDDHLGLQFNFLMPYDGQPVMTGHAHGVITLDASEADAVIRVKTRLDMAENYRTLVGHFRHESGHYYFDLMQHFFPEWLEGFRQHFGDERQDYAQALERYYEYGPAKNWSDFYVSRYACAHPWEDWAETWAHYLHMMDTLDTAYHAGLKMQGQHAIDPDLHFKEPPLLSQDFEHTLSNWFALTYILNGLNRSIGQEDAYPFTLSGIVLKKLHFIHRSLLDIHQRIFTHQNTHQV</sequence>
<comment type="caution">
    <text evidence="2">The sequence shown here is derived from an EMBL/GenBank/DDBJ whole genome shotgun (WGS) entry which is preliminary data.</text>
</comment>
<protein>
    <recommendedName>
        <fullName evidence="1">Zinc-ribbon domain-containing protein</fullName>
    </recommendedName>
</protein>
<dbReference type="EMBL" id="AYEU01000004">
    <property type="protein sequence ID" value="ESK51943.1"/>
    <property type="molecule type" value="Genomic_DNA"/>
</dbReference>
<accession>V2UBT6</accession>
<keyword evidence="3" id="KW-1185">Reference proteome</keyword>
<proteinExistence type="predicted"/>
<name>V2UBT6_9GAMM</name>
<dbReference type="RefSeq" id="WP_004901129.1">
    <property type="nucleotide sequence ID" value="NZ_BBTI01000008.1"/>
</dbReference>
<dbReference type="InterPro" id="IPR011201">
    <property type="entry name" value="Zinc-ribbon_6_bact"/>
</dbReference>
<dbReference type="STRING" id="396323.VH98_07130"/>
<dbReference type="PATRIC" id="fig|1341683.3.peg.1027"/>
<dbReference type="Pfam" id="PF10005">
    <property type="entry name" value="Zn_ribbon_DZR_6"/>
    <property type="match status" value="1"/>
</dbReference>
<dbReference type="Pfam" id="PF15887">
    <property type="entry name" value="Peptidase_Mx"/>
    <property type="match status" value="1"/>
</dbReference>
<dbReference type="InterPro" id="IPR031321">
    <property type="entry name" value="UCP012641"/>
</dbReference>